<feature type="compositionally biased region" description="Polar residues" evidence="1">
    <location>
        <begin position="20"/>
        <end position="32"/>
    </location>
</feature>
<sequence>MVRKIGIYTREEVQKMKPGSLSSKGEDNSVSTGGVDGKEMMCPSASSAENC</sequence>
<evidence type="ECO:0000256" key="1">
    <source>
        <dbReference type="SAM" id="MobiDB-lite"/>
    </source>
</evidence>
<reference evidence="2 3" key="1">
    <citation type="journal article" date="2019" name="Genome Biol. Evol.">
        <title>Insights into the evolution of the New World diploid cottons (Gossypium, subgenus Houzingenia) based on genome sequencing.</title>
        <authorList>
            <person name="Grover C.E."/>
            <person name="Arick M.A. 2nd"/>
            <person name="Thrash A."/>
            <person name="Conover J.L."/>
            <person name="Sanders W.S."/>
            <person name="Peterson D.G."/>
            <person name="Frelichowski J.E."/>
            <person name="Scheffler J.A."/>
            <person name="Scheffler B.E."/>
            <person name="Wendel J.F."/>
        </authorList>
    </citation>
    <scope>NUCLEOTIDE SEQUENCE [LARGE SCALE GENOMIC DNA]</scope>
    <source>
        <strain evidence="2">8</strain>
        <tissue evidence="2">Leaf</tissue>
    </source>
</reference>
<evidence type="ECO:0000313" key="2">
    <source>
        <dbReference type="EMBL" id="MBA0593132.1"/>
    </source>
</evidence>
<accession>A0A7J8PW88</accession>
<proteinExistence type="predicted"/>
<evidence type="ECO:0000313" key="3">
    <source>
        <dbReference type="Proteomes" id="UP000593578"/>
    </source>
</evidence>
<comment type="caution">
    <text evidence="2">The sequence shown here is derived from an EMBL/GenBank/DDBJ whole genome shotgun (WGS) entry which is preliminary data.</text>
</comment>
<organism evidence="2 3">
    <name type="scientific">Gossypium raimondii</name>
    <name type="common">Peruvian cotton</name>
    <name type="synonym">Gossypium klotzschianum subsp. raimondii</name>
    <dbReference type="NCBI Taxonomy" id="29730"/>
    <lineage>
        <taxon>Eukaryota</taxon>
        <taxon>Viridiplantae</taxon>
        <taxon>Streptophyta</taxon>
        <taxon>Embryophyta</taxon>
        <taxon>Tracheophyta</taxon>
        <taxon>Spermatophyta</taxon>
        <taxon>Magnoliopsida</taxon>
        <taxon>eudicotyledons</taxon>
        <taxon>Gunneridae</taxon>
        <taxon>Pentapetalae</taxon>
        <taxon>rosids</taxon>
        <taxon>malvids</taxon>
        <taxon>Malvales</taxon>
        <taxon>Malvaceae</taxon>
        <taxon>Malvoideae</taxon>
        <taxon>Gossypium</taxon>
    </lineage>
</organism>
<gene>
    <name evidence="2" type="ORF">Gorai_010091</name>
</gene>
<feature type="region of interest" description="Disordered" evidence="1">
    <location>
        <begin position="15"/>
        <end position="51"/>
    </location>
</feature>
<dbReference type="EMBL" id="JABEZZ010000008">
    <property type="protein sequence ID" value="MBA0593132.1"/>
    <property type="molecule type" value="Genomic_DNA"/>
</dbReference>
<dbReference type="Proteomes" id="UP000593578">
    <property type="component" value="Unassembled WGS sequence"/>
</dbReference>
<name>A0A7J8PW88_GOSRA</name>
<dbReference type="AlphaFoldDB" id="A0A7J8PW88"/>
<protein>
    <submittedName>
        <fullName evidence="2">Uncharacterized protein</fullName>
    </submittedName>
</protein>